<feature type="compositionally biased region" description="Basic residues" evidence="1">
    <location>
        <begin position="171"/>
        <end position="184"/>
    </location>
</feature>
<dbReference type="EMBL" id="KR997933">
    <property type="protein sequence ID" value="AKU45303.1"/>
    <property type="molecule type" value="Genomic_DNA"/>
</dbReference>
<feature type="compositionally biased region" description="Basic and acidic residues" evidence="1">
    <location>
        <begin position="207"/>
        <end position="216"/>
    </location>
</feature>
<reference evidence="2 3" key="1">
    <citation type="journal article" date="2016" name="BMC Microbiol.">
        <title>Characterization of mycobacteria and mycobacteriophages isolated from compost at the Sao Paulo Zoo Park Foundation in Brazil and creation of the new mycobacteriophage Cluster U.</title>
        <authorList>
            <person name="Lima-Junior J.D."/>
            <person name="Viana-Niero C."/>
            <person name="Conde Oliveira D.V."/>
            <person name="Machado G.E."/>
            <person name="Rabello M.C."/>
            <person name="Martins-Junior J."/>
            <person name="Martins L.F."/>
            <person name="Digiampietri L.A."/>
            <person name="da Silva A.M."/>
            <person name="Setubal J.C."/>
            <person name="Russell D.A."/>
            <person name="Jacobs-Sera D."/>
            <person name="Pope W.H."/>
            <person name="Hatfull G.F."/>
            <person name="Leao S.C."/>
        </authorList>
    </citation>
    <scope>NUCLEOTIDE SEQUENCE [LARGE SCALE GENOMIC DNA]</scope>
</reference>
<evidence type="ECO:0000256" key="1">
    <source>
        <dbReference type="SAM" id="MobiDB-lite"/>
    </source>
</evidence>
<accession>A0A0K1LT06</accession>
<feature type="compositionally biased region" description="Basic residues" evidence="1">
    <location>
        <begin position="1"/>
        <end position="20"/>
    </location>
</feature>
<evidence type="ECO:0000313" key="2">
    <source>
        <dbReference type="EMBL" id="AKU45303.1"/>
    </source>
</evidence>
<dbReference type="Proteomes" id="UP000222075">
    <property type="component" value="Segment"/>
</dbReference>
<feature type="region of interest" description="Disordered" evidence="1">
    <location>
        <begin position="115"/>
        <end position="295"/>
    </location>
</feature>
<proteinExistence type="predicted"/>
<evidence type="ECO:0000313" key="3">
    <source>
        <dbReference type="Proteomes" id="UP000222075"/>
    </source>
</evidence>
<organism evidence="2 3">
    <name type="scientific">Mycobacterium phage Madruga</name>
    <dbReference type="NCBI Taxonomy" id="1675552"/>
    <lineage>
        <taxon>Viruses</taxon>
        <taxon>Duplodnaviria</taxon>
        <taxon>Heunggongvirae</taxon>
        <taxon>Uroviricota</taxon>
        <taxon>Caudoviricetes</taxon>
        <taxon>Patiencevirus</taxon>
        <taxon>Patiencevirus patience</taxon>
    </lineage>
</organism>
<protein>
    <submittedName>
        <fullName evidence="2">Uncharacterized protein</fullName>
    </submittedName>
</protein>
<name>A0A0K1LT06_9CAUD</name>
<feature type="compositionally biased region" description="Low complexity" evidence="1">
    <location>
        <begin position="185"/>
        <end position="202"/>
    </location>
</feature>
<feature type="compositionally biased region" description="Basic and acidic residues" evidence="1">
    <location>
        <begin position="246"/>
        <end position="263"/>
    </location>
</feature>
<sequence length="295" mass="31864">MAKRRYRGPYKMTARRRYALKKAQEASAKKRRKNAIKKIGAAAGAIGGLAVAGYLGHRYGSAKIQQSVKNNRIKVMTAHRGKVVQLNAARKAVQPGAKEATRVASAISVAHPSRTTITASDRARAESVRSKLKKQSMPPIYDSTGRNIGGPDRRSYDEDNNIRSEAMTNRSVRRTLKQSKKNTQGKKTGSLKGTPGGTKTPPKAIPHRPETWKDDDWAAALAFDTPTRQPLSGGSSGKGRGTTGTPRRDPLHTLAKMRYDDAKLLGSGAPGAGDTDAFLRNAGTSRSTPKRPKKA</sequence>
<gene>
    <name evidence="2" type="ORF">MADRUGA_13</name>
</gene>
<feature type="region of interest" description="Disordered" evidence="1">
    <location>
        <begin position="1"/>
        <end position="31"/>
    </location>
</feature>
<feature type="compositionally biased region" description="Basic and acidic residues" evidence="1">
    <location>
        <begin position="151"/>
        <end position="162"/>
    </location>
</feature>